<evidence type="ECO:0000256" key="1">
    <source>
        <dbReference type="ARBA" id="ARBA00023319"/>
    </source>
</evidence>
<sequence length="471" mass="51514">MEFVLGWVFLVALLKGVQCDVQLVESGGDLVKPGGSLRLTCVASGFTFRSYWMNWVRQAPGKGLQWVSAISGSGGSTGYADSVKGRFTISRDNAKNTLYLQMNSLKTEDTATYYCAKDTCDYFDYWGQGALVTVSSASTTAPSVFPLAPSCGTTSGATVALACLVLGYFPEPVTVSWNSGALTSGVHTFPSVLQASGLYSLSSMVTVPSSRWLSETFTCNVAHPPSNTKVDKIVRKTDHPPGPKPCDCPKCPPPEMLGGPSIFIFPPKPKDTLSISRTPEVTCLVVDLGPDDSDVQITWFVDNTQVYTAKTSPREEQFNSTYRVVSVLPILHQDWLKGKEFKCKVNSKSLPSPIERTISKDKGQPHEPQVYVLPPAQEELSENKVSVTCLIENFYPPDIAVEWEITGQAEPENNYQTTPPQLDSDGTYFVYSRLSVDKSRWQSGNTYTCSVSHEALHSHHTQKSLTQSPGK</sequence>
<protein>
    <recommendedName>
        <fullName evidence="3">Ig-like domain-containing protein</fullName>
    </recommendedName>
</protein>
<dbReference type="Proteomes" id="UP000823872">
    <property type="component" value="Chromosome B3"/>
</dbReference>
<accession>A0ABI7Y1J8</accession>
<dbReference type="SMART" id="SM00409">
    <property type="entry name" value="IG"/>
    <property type="match status" value="2"/>
</dbReference>
<name>A0ABI7Y1J8_FELCA</name>
<dbReference type="InterPro" id="IPR013783">
    <property type="entry name" value="Ig-like_fold"/>
</dbReference>
<evidence type="ECO:0000313" key="4">
    <source>
        <dbReference type="Ensembl" id="ENSFCTP00005028732.1"/>
    </source>
</evidence>
<feature type="domain" description="Ig-like" evidence="3">
    <location>
        <begin position="31"/>
        <end position="115"/>
    </location>
</feature>
<proteinExistence type="predicted"/>
<organism evidence="4 5">
    <name type="scientific">Felis catus</name>
    <name type="common">Cat</name>
    <name type="synonym">Felis silvestris catus</name>
    <dbReference type="NCBI Taxonomy" id="9685"/>
    <lineage>
        <taxon>Eukaryota</taxon>
        <taxon>Metazoa</taxon>
        <taxon>Chordata</taxon>
        <taxon>Craniata</taxon>
        <taxon>Vertebrata</taxon>
        <taxon>Euteleostomi</taxon>
        <taxon>Mammalia</taxon>
        <taxon>Eutheria</taxon>
        <taxon>Laurasiatheria</taxon>
        <taxon>Carnivora</taxon>
        <taxon>Feliformia</taxon>
        <taxon>Felidae</taxon>
        <taxon>Felinae</taxon>
        <taxon>Felis</taxon>
    </lineage>
</organism>
<dbReference type="PANTHER" id="PTHR23411">
    <property type="entry name" value="TAPASIN"/>
    <property type="match status" value="1"/>
</dbReference>
<feature type="domain" description="Ig-like" evidence="3">
    <location>
        <begin position="142"/>
        <end position="235"/>
    </location>
</feature>
<keyword evidence="5" id="KW-1185">Reference proteome</keyword>
<dbReference type="CDD" id="cd04981">
    <property type="entry name" value="IgV_H"/>
    <property type="match status" value="1"/>
</dbReference>
<dbReference type="InterPro" id="IPR003597">
    <property type="entry name" value="Ig_C1-set"/>
</dbReference>
<dbReference type="InterPro" id="IPR036179">
    <property type="entry name" value="Ig-like_dom_sf"/>
</dbReference>
<feature type="domain" description="Ig-like" evidence="3">
    <location>
        <begin position="368"/>
        <end position="466"/>
    </location>
</feature>
<feature type="domain" description="Ig-like" evidence="3">
    <location>
        <begin position="260"/>
        <end position="359"/>
    </location>
</feature>
<dbReference type="InterPro" id="IPR013106">
    <property type="entry name" value="Ig_V-set"/>
</dbReference>
<dbReference type="InterPro" id="IPR003006">
    <property type="entry name" value="Ig/MHC_CS"/>
</dbReference>
<dbReference type="Pfam" id="PF07654">
    <property type="entry name" value="C1-set"/>
    <property type="match status" value="3"/>
</dbReference>
<dbReference type="PROSITE" id="PS50835">
    <property type="entry name" value="IG_LIKE"/>
    <property type="match status" value="4"/>
</dbReference>
<reference evidence="4" key="3">
    <citation type="submission" date="2025-09" db="UniProtKB">
        <authorList>
            <consortium name="Ensembl"/>
        </authorList>
    </citation>
    <scope>IDENTIFICATION</scope>
    <source>
        <strain evidence="4">breed Abyssinian</strain>
    </source>
</reference>
<dbReference type="InterPro" id="IPR050380">
    <property type="entry name" value="Immune_Resp_Modulators"/>
</dbReference>
<dbReference type="InterPro" id="IPR007110">
    <property type="entry name" value="Ig-like_dom"/>
</dbReference>
<reference evidence="4 5" key="1">
    <citation type="submission" date="2021-02" db="EMBL/GenBank/DDBJ databases">
        <title>Safari Cat Assemblies.</title>
        <authorList>
            <person name="Bredemeyer K.R."/>
            <person name="Murphy W.J."/>
        </authorList>
    </citation>
    <scope>NUCLEOTIDE SEQUENCE [LARGE SCALE GENOMIC DNA]</scope>
</reference>
<keyword evidence="1" id="KW-0393">Immunoglobulin domain</keyword>
<dbReference type="PROSITE" id="PS00290">
    <property type="entry name" value="IG_MHC"/>
    <property type="match status" value="1"/>
</dbReference>
<dbReference type="SMART" id="SM00407">
    <property type="entry name" value="IGc1"/>
    <property type="match status" value="3"/>
</dbReference>
<feature type="signal peptide" evidence="2">
    <location>
        <begin position="1"/>
        <end position="19"/>
    </location>
</feature>
<dbReference type="GeneTree" id="ENSGT00940000162793"/>
<dbReference type="SMART" id="SM00406">
    <property type="entry name" value="IGv"/>
    <property type="match status" value="1"/>
</dbReference>
<dbReference type="SUPFAM" id="SSF48726">
    <property type="entry name" value="Immunoglobulin"/>
    <property type="match status" value="4"/>
</dbReference>
<dbReference type="CDD" id="cd05768">
    <property type="entry name" value="IgC1_CH3_IgAGD_CH4_IgAEM"/>
    <property type="match status" value="1"/>
</dbReference>
<dbReference type="CDD" id="cd21817">
    <property type="entry name" value="IgC1_CH1_IgEG"/>
    <property type="match status" value="1"/>
</dbReference>
<reference evidence="4" key="2">
    <citation type="submission" date="2025-08" db="UniProtKB">
        <authorList>
            <consortium name="Ensembl"/>
        </authorList>
    </citation>
    <scope>IDENTIFICATION</scope>
    <source>
        <strain evidence="4">breed Abyssinian</strain>
    </source>
</reference>
<dbReference type="Gene3D" id="2.60.40.10">
    <property type="entry name" value="Immunoglobulins"/>
    <property type="match status" value="4"/>
</dbReference>
<dbReference type="InterPro" id="IPR003599">
    <property type="entry name" value="Ig_sub"/>
</dbReference>
<evidence type="ECO:0000256" key="2">
    <source>
        <dbReference type="SAM" id="SignalP"/>
    </source>
</evidence>
<evidence type="ECO:0000259" key="3">
    <source>
        <dbReference type="PROSITE" id="PS50835"/>
    </source>
</evidence>
<evidence type="ECO:0000313" key="5">
    <source>
        <dbReference type="Proteomes" id="UP000823872"/>
    </source>
</evidence>
<dbReference type="Pfam" id="PF07686">
    <property type="entry name" value="V-set"/>
    <property type="match status" value="1"/>
</dbReference>
<keyword evidence="2" id="KW-0732">Signal</keyword>
<feature type="chain" id="PRO_5045231554" description="Ig-like domain-containing protein" evidence="2">
    <location>
        <begin position="20"/>
        <end position="471"/>
    </location>
</feature>
<dbReference type="Ensembl" id="ENSFCTT00005040646.1">
    <property type="protein sequence ID" value="ENSFCTP00005028732.1"/>
    <property type="gene ID" value="ENSFCTG00005014240.1"/>
</dbReference>